<gene>
    <name evidence="4" type="primary">ltrA</name>
    <name evidence="4" type="ORF">COZ07_06445</name>
    <name evidence="3" type="ORF">COZ58_03815</name>
</gene>
<reference evidence="3" key="1">
    <citation type="submission" date="2017-09" db="EMBL/GenBank/DDBJ databases">
        <title>Depth-based differentiation of microbial function through sediment-hosted aquifers and enrichment of novel symbionts in the deep terrestrial subsurface.</title>
        <authorList>
            <person name="Probst A.J."/>
            <person name="Ladd B."/>
            <person name="Jarett J.K."/>
            <person name="Geller-Mcgrath D.E."/>
            <person name="Sieber C.M.K."/>
            <person name="Emerson J.B."/>
            <person name="Anantharaman K."/>
            <person name="Thomas B.C."/>
            <person name="Malmstrom R."/>
            <person name="Stieglmeier M."/>
            <person name="Klingl A."/>
            <person name="Woyke T."/>
            <person name="Ryan C.M."/>
            <person name="Banfield J.F."/>
        </authorList>
    </citation>
    <scope>NUCLEOTIDE SEQUENCE</scope>
    <source>
        <strain evidence="3">CG_4_8_14_3_um_filter_34_18</strain>
    </source>
</reference>
<proteinExistence type="inferred from homology"/>
<comment type="caution">
    <text evidence="4">The sequence shown here is derived from an EMBL/GenBank/DDBJ whole genome shotgun (WGS) entry which is preliminary data.</text>
</comment>
<keyword evidence="4" id="KW-0548">Nucleotidyltransferase</keyword>
<feature type="domain" description="Reverse transcriptase" evidence="2">
    <location>
        <begin position="66"/>
        <end position="316"/>
    </location>
</feature>
<keyword evidence="4" id="KW-0695">RNA-directed DNA polymerase</keyword>
<dbReference type="EMBL" id="PFKO01000246">
    <property type="protein sequence ID" value="PIY32227.1"/>
    <property type="molecule type" value="Genomic_DNA"/>
</dbReference>
<evidence type="ECO:0000313" key="3">
    <source>
        <dbReference type="EMBL" id="PIX34483.1"/>
    </source>
</evidence>
<dbReference type="RefSeq" id="WP_406607777.1">
    <property type="nucleotide sequence ID" value="NZ_PFKO01000246.1"/>
</dbReference>
<dbReference type="EMBL" id="PFIP01000070">
    <property type="protein sequence ID" value="PIX34483.1"/>
    <property type="molecule type" value="Genomic_DNA"/>
</dbReference>
<accession>A0A2M7PPI9</accession>
<dbReference type="SUPFAM" id="SSF56672">
    <property type="entry name" value="DNA/RNA polymerases"/>
    <property type="match status" value="1"/>
</dbReference>
<dbReference type="PANTHER" id="PTHR34047:SF8">
    <property type="entry name" value="PROTEIN YKFC"/>
    <property type="match status" value="1"/>
</dbReference>
<organism evidence="4 5">
    <name type="scientific">Candidatus Infernicultor aquiphilus</name>
    <dbReference type="NCBI Taxonomy" id="1805029"/>
    <lineage>
        <taxon>Bacteria</taxon>
        <taxon>Pseudomonadati</taxon>
        <taxon>Atribacterota</taxon>
        <taxon>Candidatus Phoenicimicrobiia</taxon>
        <taxon>Candidatus Pheonicimicrobiales</taxon>
        <taxon>Candidatus Phoenicimicrobiaceae</taxon>
        <taxon>Candidatus Infernicultor</taxon>
    </lineage>
</organism>
<dbReference type="PROSITE" id="PS50878">
    <property type="entry name" value="RT_POL"/>
    <property type="match status" value="1"/>
</dbReference>
<dbReference type="InterPro" id="IPR000477">
    <property type="entry name" value="RT_dom"/>
</dbReference>
<dbReference type="Pfam" id="PF00078">
    <property type="entry name" value="RVT_1"/>
    <property type="match status" value="1"/>
</dbReference>
<keyword evidence="4" id="KW-0808">Transferase</keyword>
<accession>A0A2M7K8N2</accession>
<dbReference type="Proteomes" id="UP000230646">
    <property type="component" value="Unassembled WGS sequence"/>
</dbReference>
<dbReference type="CDD" id="cd01651">
    <property type="entry name" value="RT_G2_intron"/>
    <property type="match status" value="1"/>
</dbReference>
<evidence type="ECO:0000313" key="6">
    <source>
        <dbReference type="Proteomes" id="UP000231493"/>
    </source>
</evidence>
<comment type="similarity">
    <text evidence="1">Belongs to the bacterial reverse transcriptase family.</text>
</comment>
<dbReference type="InterPro" id="IPR030931">
    <property type="entry name" value="Group_II_RT_mat"/>
</dbReference>
<dbReference type="AlphaFoldDB" id="A0A2M7PPI9"/>
<reference evidence="5 6" key="2">
    <citation type="submission" date="2017-09" db="EMBL/GenBank/DDBJ databases">
        <title>Depth-based differentiation of microbial function through sediment-hosted aquifers and enrichment of novel symbionts in the deep terrestrial subsurface.</title>
        <authorList>
            <person name="Probst A.J."/>
            <person name="Ladd B."/>
            <person name="Jarett J.K."/>
            <person name="Geller-Mcgrath D.E."/>
            <person name="Sieber C.M."/>
            <person name="Emerson J.B."/>
            <person name="Anantharaman K."/>
            <person name="Thomas B.C."/>
            <person name="Malmstrom R."/>
            <person name="Stieglmeier M."/>
            <person name="Klingl A."/>
            <person name="Woyke T."/>
            <person name="Ryan C.M."/>
            <person name="Banfield J.F."/>
        </authorList>
    </citation>
    <scope>NUCLEOTIDE SEQUENCE [LARGE SCALE GENOMIC DNA]</scope>
    <source>
        <strain evidence="4">CG_4_10_14_3_um_filter_34_13</strain>
    </source>
</reference>
<name>A0A2M7PPI9_9BACT</name>
<evidence type="ECO:0000259" key="2">
    <source>
        <dbReference type="PROSITE" id="PS50878"/>
    </source>
</evidence>
<dbReference type="GO" id="GO:0003964">
    <property type="term" value="F:RNA-directed DNA polymerase activity"/>
    <property type="evidence" value="ECO:0007669"/>
    <property type="project" value="UniProtKB-KW"/>
</dbReference>
<dbReference type="Proteomes" id="UP000231493">
    <property type="component" value="Unassembled WGS sequence"/>
</dbReference>
<sequence length="433" mass="50879">METKLVRIAQIAKVKPKEVFTSLYHHLNEEMLTQAHQELKGDKAVGVDEITKANYAENLKENIHHLVEALKRHSYKPQPVRRVYIPKGKSQRRPLGIPSYEDKIVQLGLTKILQAIYEADFLSCSYGFRPKISGHNALKRLNDILIFGKTNYIVDTDIKSFFDSVDHKLLIEFIGLRIADPNIKRLIVRFLKAGVMEQGKYEPTLSGTPQGAIISPILANIYLHYVLDLWFSRVVKKYCKGEAYLIRYADDFVCCFQYQKDAVRFYQALRGRLAKFKLELAIDKTKIIEFGRLATENRKAKGLEKPETFSFLGFTHYCSQSRNGKFRVKRKTEAKKFKYKIIAFKEWIRKIRSFVPISDIFRQVRIKLLGHYAYYGITDNLRMIRSFYDIVIKLLFKWFNRRSQRRSFTYDKFKLYLKHNPLPLPRIYVSIFA</sequence>
<dbReference type="PANTHER" id="PTHR34047">
    <property type="entry name" value="NUCLEAR INTRON MATURASE 1, MITOCHONDRIAL-RELATED"/>
    <property type="match status" value="1"/>
</dbReference>
<dbReference type="InterPro" id="IPR051083">
    <property type="entry name" value="GrpII_Intron_Splice-Mob/Def"/>
</dbReference>
<evidence type="ECO:0000256" key="1">
    <source>
        <dbReference type="ARBA" id="ARBA00034120"/>
    </source>
</evidence>
<evidence type="ECO:0000313" key="4">
    <source>
        <dbReference type="EMBL" id="PIY32227.1"/>
    </source>
</evidence>
<dbReference type="NCBIfam" id="TIGR04416">
    <property type="entry name" value="group_II_RT_mat"/>
    <property type="match status" value="1"/>
</dbReference>
<evidence type="ECO:0000313" key="5">
    <source>
        <dbReference type="Proteomes" id="UP000230646"/>
    </source>
</evidence>
<protein>
    <submittedName>
        <fullName evidence="4">Group II intron reverse transcriptase/maturase</fullName>
    </submittedName>
</protein>
<dbReference type="InterPro" id="IPR043502">
    <property type="entry name" value="DNA/RNA_pol_sf"/>
</dbReference>